<keyword evidence="4" id="KW-0997">Cell inner membrane</keyword>
<comment type="function">
    <text evidence="16">Acts as a processive, ATP-dependent zinc metallopeptidase for both cytoplasmic and membrane proteins. Plays a role in the quality control of integral membrane proteins.</text>
</comment>
<dbReference type="GO" id="GO:0030163">
    <property type="term" value="P:protein catabolic process"/>
    <property type="evidence" value="ECO:0007669"/>
    <property type="project" value="UniProtKB-UniRule"/>
</dbReference>
<evidence type="ECO:0000256" key="6">
    <source>
        <dbReference type="ARBA" id="ARBA00022692"/>
    </source>
</evidence>
<evidence type="ECO:0000256" key="3">
    <source>
        <dbReference type="ARBA" id="ARBA00022475"/>
    </source>
</evidence>
<dbReference type="GO" id="GO:0004176">
    <property type="term" value="F:ATP-dependent peptidase activity"/>
    <property type="evidence" value="ECO:0007669"/>
    <property type="project" value="InterPro"/>
</dbReference>
<dbReference type="PROSITE" id="PS00674">
    <property type="entry name" value="AAA"/>
    <property type="match status" value="1"/>
</dbReference>
<dbReference type="NCBIfam" id="TIGR01241">
    <property type="entry name" value="FtsH_fam"/>
    <property type="match status" value="1"/>
</dbReference>
<dbReference type="FunFam" id="3.40.50.300:FF:000001">
    <property type="entry name" value="ATP-dependent zinc metalloprotease FtsH"/>
    <property type="match status" value="1"/>
</dbReference>
<comment type="subcellular location">
    <subcellularLocation>
        <location evidence="16">Cell membrane</location>
        <topology evidence="16">Multi-pass membrane protein</topology>
        <orientation evidence="16">Cytoplasmic side</orientation>
    </subcellularLocation>
    <subcellularLocation>
        <location evidence="1">Membrane</location>
    </subcellularLocation>
</comment>
<keyword evidence="6 16" id="KW-0812">Transmembrane</keyword>
<comment type="subunit">
    <text evidence="16">Homohexamer.</text>
</comment>
<dbReference type="Pfam" id="PF00004">
    <property type="entry name" value="AAA"/>
    <property type="match status" value="1"/>
</dbReference>
<evidence type="ECO:0000256" key="14">
    <source>
        <dbReference type="ARBA" id="ARBA00023136"/>
    </source>
</evidence>
<evidence type="ECO:0000256" key="16">
    <source>
        <dbReference type="HAMAP-Rule" id="MF_01458"/>
    </source>
</evidence>
<keyword evidence="11 16" id="KW-0067">ATP-binding</keyword>
<keyword evidence="12 16" id="KW-1133">Transmembrane helix</keyword>
<dbReference type="HAMAP" id="MF_01458">
    <property type="entry name" value="FtsH"/>
    <property type="match status" value="1"/>
</dbReference>
<dbReference type="RefSeq" id="WP_129354347.1">
    <property type="nucleotide sequence ID" value="NZ_CP012670.1"/>
</dbReference>
<dbReference type="Pfam" id="PF01434">
    <property type="entry name" value="Peptidase_M41"/>
    <property type="match status" value="1"/>
</dbReference>
<dbReference type="Pfam" id="PF06480">
    <property type="entry name" value="FtsH_ext"/>
    <property type="match status" value="1"/>
</dbReference>
<comment type="similarity">
    <text evidence="15 16">In the central section; belongs to the AAA ATPase family.</text>
</comment>
<organism evidence="19 20">
    <name type="scientific">Sorangium cellulosum</name>
    <name type="common">Polyangium cellulosum</name>
    <dbReference type="NCBI Taxonomy" id="56"/>
    <lineage>
        <taxon>Bacteria</taxon>
        <taxon>Pseudomonadati</taxon>
        <taxon>Myxococcota</taxon>
        <taxon>Polyangia</taxon>
        <taxon>Polyangiales</taxon>
        <taxon>Polyangiaceae</taxon>
        <taxon>Sorangium</taxon>
    </lineage>
</organism>
<dbReference type="EC" id="3.4.24.-" evidence="16"/>
<dbReference type="PANTHER" id="PTHR23076:SF97">
    <property type="entry name" value="ATP-DEPENDENT ZINC METALLOPROTEASE YME1L1"/>
    <property type="match status" value="1"/>
</dbReference>
<keyword evidence="8 16" id="KW-0547">Nucleotide-binding</keyword>
<keyword evidence="14 16" id="KW-0472">Membrane</keyword>
<dbReference type="SMART" id="SM00382">
    <property type="entry name" value="AAA"/>
    <property type="match status" value="1"/>
</dbReference>
<keyword evidence="10 16" id="KW-0862">Zinc</keyword>
<comment type="similarity">
    <text evidence="2 16">In the C-terminal section; belongs to the peptidase M41 family.</text>
</comment>
<dbReference type="AlphaFoldDB" id="A0A4P2QBF0"/>
<dbReference type="InterPro" id="IPR041569">
    <property type="entry name" value="AAA_lid_3"/>
</dbReference>
<dbReference type="GO" id="GO:0051301">
    <property type="term" value="P:cell division"/>
    <property type="evidence" value="ECO:0007669"/>
    <property type="project" value="UniProtKB-KW"/>
</dbReference>
<dbReference type="InterPro" id="IPR003593">
    <property type="entry name" value="AAA+_ATPase"/>
</dbReference>
<feature type="binding site" evidence="16">
    <location>
        <position position="510"/>
    </location>
    <ligand>
        <name>Zn(2+)</name>
        <dbReference type="ChEBI" id="CHEBI:29105"/>
        <note>catalytic</note>
    </ligand>
</feature>
<keyword evidence="13 16" id="KW-0482">Metalloprotease</keyword>
<evidence type="ECO:0000256" key="11">
    <source>
        <dbReference type="ARBA" id="ARBA00022840"/>
    </source>
</evidence>
<dbReference type="GO" id="GO:0006508">
    <property type="term" value="P:proteolysis"/>
    <property type="evidence" value="ECO:0007669"/>
    <property type="project" value="UniProtKB-KW"/>
</dbReference>
<comment type="cofactor">
    <cofactor evidence="16">
        <name>Zn(2+)</name>
        <dbReference type="ChEBI" id="CHEBI:29105"/>
    </cofactor>
    <text evidence="16">Binds 1 zinc ion per subunit.</text>
</comment>
<evidence type="ECO:0000313" key="20">
    <source>
        <dbReference type="Proteomes" id="UP000295781"/>
    </source>
</evidence>
<evidence type="ECO:0000256" key="15">
    <source>
        <dbReference type="ARBA" id="ARBA00061570"/>
    </source>
</evidence>
<evidence type="ECO:0000256" key="7">
    <source>
        <dbReference type="ARBA" id="ARBA00022723"/>
    </source>
</evidence>
<dbReference type="GO" id="GO:0008270">
    <property type="term" value="F:zinc ion binding"/>
    <property type="evidence" value="ECO:0007669"/>
    <property type="project" value="UniProtKB-UniRule"/>
</dbReference>
<dbReference type="Gene3D" id="3.30.720.210">
    <property type="match status" value="1"/>
</dbReference>
<dbReference type="Gene3D" id="3.40.50.300">
    <property type="entry name" value="P-loop containing nucleotide triphosphate hydrolases"/>
    <property type="match status" value="1"/>
</dbReference>
<dbReference type="GO" id="GO:0016887">
    <property type="term" value="F:ATP hydrolysis activity"/>
    <property type="evidence" value="ECO:0007669"/>
    <property type="project" value="UniProtKB-UniRule"/>
</dbReference>
<dbReference type="InterPro" id="IPR000642">
    <property type="entry name" value="Peptidase_M41"/>
</dbReference>
<dbReference type="GO" id="GO:0005886">
    <property type="term" value="C:plasma membrane"/>
    <property type="evidence" value="ECO:0007669"/>
    <property type="project" value="UniProtKB-SubCell"/>
</dbReference>
<keyword evidence="9 16" id="KW-0378">Hydrolase</keyword>
<dbReference type="PANTHER" id="PTHR23076">
    <property type="entry name" value="METALLOPROTEASE M41 FTSH"/>
    <property type="match status" value="1"/>
</dbReference>
<keyword evidence="5 16" id="KW-0645">Protease</keyword>
<dbReference type="InterPro" id="IPR037219">
    <property type="entry name" value="Peptidase_M41-like"/>
</dbReference>
<evidence type="ECO:0000256" key="8">
    <source>
        <dbReference type="ARBA" id="ARBA00022741"/>
    </source>
</evidence>
<dbReference type="Gene3D" id="1.20.58.760">
    <property type="entry name" value="Peptidase M41"/>
    <property type="match status" value="1"/>
</dbReference>
<dbReference type="InterPro" id="IPR003959">
    <property type="entry name" value="ATPase_AAA_core"/>
</dbReference>
<gene>
    <name evidence="16 19" type="primary">ftsH</name>
    <name evidence="19" type="ORF">SOCEGT47_071960</name>
</gene>
<keyword evidence="3 16" id="KW-1003">Cell membrane</keyword>
<evidence type="ECO:0000256" key="12">
    <source>
        <dbReference type="ARBA" id="ARBA00022989"/>
    </source>
</evidence>
<comment type="similarity">
    <text evidence="17">Belongs to the AAA ATPase family.</text>
</comment>
<feature type="active site" evidence="16">
    <location>
        <position position="434"/>
    </location>
</feature>
<dbReference type="GO" id="GO:0004222">
    <property type="term" value="F:metalloendopeptidase activity"/>
    <property type="evidence" value="ECO:0007669"/>
    <property type="project" value="InterPro"/>
</dbReference>
<feature type="binding site" evidence="16">
    <location>
        <position position="433"/>
    </location>
    <ligand>
        <name>Zn(2+)</name>
        <dbReference type="ChEBI" id="CHEBI:29105"/>
        <note>catalytic</note>
    </ligand>
</feature>
<evidence type="ECO:0000256" key="1">
    <source>
        <dbReference type="ARBA" id="ARBA00004370"/>
    </source>
</evidence>
<evidence type="ECO:0000256" key="9">
    <source>
        <dbReference type="ARBA" id="ARBA00022801"/>
    </source>
</evidence>
<evidence type="ECO:0000313" key="19">
    <source>
        <dbReference type="EMBL" id="AUX26626.1"/>
    </source>
</evidence>
<dbReference type="GO" id="GO:0005524">
    <property type="term" value="F:ATP binding"/>
    <property type="evidence" value="ECO:0007669"/>
    <property type="project" value="UniProtKB-UniRule"/>
</dbReference>
<proteinExistence type="inferred from homology"/>
<dbReference type="Pfam" id="PF17862">
    <property type="entry name" value="AAA_lid_3"/>
    <property type="match status" value="1"/>
</dbReference>
<dbReference type="Gene3D" id="1.10.8.60">
    <property type="match status" value="1"/>
</dbReference>
<name>A0A4P2QBF0_SORCE</name>
<dbReference type="InterPro" id="IPR005936">
    <property type="entry name" value="FtsH"/>
</dbReference>
<feature type="binding site" evidence="16">
    <location>
        <position position="437"/>
    </location>
    <ligand>
        <name>Zn(2+)</name>
        <dbReference type="ChEBI" id="CHEBI:29105"/>
        <note>catalytic</note>
    </ligand>
</feature>
<dbReference type="EMBL" id="CP012670">
    <property type="protein sequence ID" value="AUX26626.1"/>
    <property type="molecule type" value="Genomic_DNA"/>
</dbReference>
<evidence type="ECO:0000256" key="4">
    <source>
        <dbReference type="ARBA" id="ARBA00022519"/>
    </source>
</evidence>
<feature type="binding site" evidence="16">
    <location>
        <begin position="210"/>
        <end position="217"/>
    </location>
    <ligand>
        <name>ATP</name>
        <dbReference type="ChEBI" id="CHEBI:30616"/>
    </ligand>
</feature>
<evidence type="ECO:0000256" key="5">
    <source>
        <dbReference type="ARBA" id="ARBA00022670"/>
    </source>
</evidence>
<dbReference type="OrthoDB" id="9809379at2"/>
<evidence type="ECO:0000256" key="13">
    <source>
        <dbReference type="ARBA" id="ARBA00023049"/>
    </source>
</evidence>
<keyword evidence="19" id="KW-0131">Cell cycle</keyword>
<dbReference type="InterPro" id="IPR027417">
    <property type="entry name" value="P-loop_NTPase"/>
</dbReference>
<dbReference type="Proteomes" id="UP000295781">
    <property type="component" value="Chromosome"/>
</dbReference>
<dbReference type="FunFam" id="1.10.8.60:FF:000001">
    <property type="entry name" value="ATP-dependent zinc metalloprotease FtsH"/>
    <property type="match status" value="1"/>
</dbReference>
<dbReference type="SUPFAM" id="SSF140990">
    <property type="entry name" value="FtsH protease domain-like"/>
    <property type="match status" value="1"/>
</dbReference>
<sequence length="634" mass="69425">MDPVKKRRAMFSGIYLIVALALLWLFQATVARRFEPRVVPYSEFLSMLQEGRFDEVEIRQNELVAALKPGGEGDARPDARSLVETTRLPGIDETHLFEQLVAKGVKFSGKIEVVSFWEQLLLSWALPLALIAGIYYMGYRRLGRGAGPMAIGKNRAKIYDVNQEERVRFDDVAGVDEAEAELVEIVDFLKSPEKYRALGARIPKGVLLVGPPGTGKTLLAKAVAGEAGVPFFSLSGSEFVEMFVGVGAARMRDLFVQAKERAPCIVFIDELDAIGKSRGGVAALATHDEREQTLNQLLVEMDGFDPTGGVILMAATNRPEVLDPALLRAGRFDRQVLVDRPDLKGREDILRVHVRRIRLAEGVDLGVVAQRTSGMVGADLANAVNEAALAAARRGSALVELRDFEEAIDRIQLGLKKRSRAMNEEEKRRVAFHEAGHALVALSVEHADPVHRVTIIPRSIGALGATLQLPTEDRYLMTRGELRDRLCVMLGGRIAEELCCKDISTGAQNDLERATETARQMVCRFGMSDALGPLTFGRPAGARFLDSPVSLGEERNFSEETARAIDAEVRATVTAAYERSRAVLKERLPVLHRIAERLLERETLDRSDLEAIVRAQGAPARDGARAGAPAAGVA</sequence>
<evidence type="ECO:0000256" key="10">
    <source>
        <dbReference type="ARBA" id="ARBA00022833"/>
    </source>
</evidence>
<dbReference type="CDD" id="cd19501">
    <property type="entry name" value="RecA-like_FtsH"/>
    <property type="match status" value="1"/>
</dbReference>
<protein>
    <recommendedName>
        <fullName evidence="16">ATP-dependent zinc metalloprotease FtsH</fullName>
        <ecNumber evidence="16">3.4.24.-</ecNumber>
    </recommendedName>
</protein>
<evidence type="ECO:0000256" key="17">
    <source>
        <dbReference type="RuleBase" id="RU003651"/>
    </source>
</evidence>
<dbReference type="FunFam" id="1.20.58.760:FF:000001">
    <property type="entry name" value="ATP-dependent zinc metalloprotease FtsH"/>
    <property type="match status" value="1"/>
</dbReference>
<evidence type="ECO:0000256" key="2">
    <source>
        <dbReference type="ARBA" id="ARBA00010044"/>
    </source>
</evidence>
<evidence type="ECO:0000259" key="18">
    <source>
        <dbReference type="SMART" id="SM00382"/>
    </source>
</evidence>
<keyword evidence="7 16" id="KW-0479">Metal-binding</keyword>
<dbReference type="InterPro" id="IPR003960">
    <property type="entry name" value="ATPase_AAA_CS"/>
</dbReference>
<accession>A0A4P2QBF0</accession>
<feature type="domain" description="AAA+ ATPase" evidence="18">
    <location>
        <begin position="202"/>
        <end position="342"/>
    </location>
</feature>
<keyword evidence="19" id="KW-0132">Cell division</keyword>
<reference evidence="19 20" key="1">
    <citation type="submission" date="2015-09" db="EMBL/GenBank/DDBJ databases">
        <title>Sorangium comparison.</title>
        <authorList>
            <person name="Zaburannyi N."/>
            <person name="Bunk B."/>
            <person name="Overmann J."/>
            <person name="Mueller R."/>
        </authorList>
    </citation>
    <scope>NUCLEOTIDE SEQUENCE [LARGE SCALE GENOMIC DNA]</scope>
    <source>
        <strain evidence="19 20">So ceGT47</strain>
    </source>
</reference>
<dbReference type="SUPFAM" id="SSF52540">
    <property type="entry name" value="P-loop containing nucleoside triphosphate hydrolases"/>
    <property type="match status" value="1"/>
</dbReference>
<dbReference type="InterPro" id="IPR011546">
    <property type="entry name" value="Pept_M41_FtsH_extracell"/>
</dbReference>